<dbReference type="EMBL" id="MU858275">
    <property type="protein sequence ID" value="KAK4207762.1"/>
    <property type="molecule type" value="Genomic_DNA"/>
</dbReference>
<name>A0AAN6Y1S6_9PEZI</name>
<keyword evidence="4 6" id="KW-0472">Membrane</keyword>
<proteinExistence type="predicted"/>
<dbReference type="GO" id="GO:0016020">
    <property type="term" value="C:membrane"/>
    <property type="evidence" value="ECO:0007669"/>
    <property type="project" value="UniProtKB-SubCell"/>
</dbReference>
<evidence type="ECO:0000256" key="6">
    <source>
        <dbReference type="SAM" id="Phobius"/>
    </source>
</evidence>
<dbReference type="PANTHER" id="PTHR31465">
    <property type="entry name" value="PROTEIN RTA1-RELATED"/>
    <property type="match status" value="1"/>
</dbReference>
<dbReference type="Pfam" id="PF04479">
    <property type="entry name" value="RTA1"/>
    <property type="match status" value="1"/>
</dbReference>
<feature type="transmembrane region" description="Helical" evidence="6">
    <location>
        <begin position="234"/>
        <end position="254"/>
    </location>
</feature>
<dbReference type="PANTHER" id="PTHR31465:SF15">
    <property type="entry name" value="LIPID TRANSPORTER ATNI-RELATED"/>
    <property type="match status" value="1"/>
</dbReference>
<evidence type="ECO:0000256" key="2">
    <source>
        <dbReference type="ARBA" id="ARBA00022692"/>
    </source>
</evidence>
<accession>A0AAN6Y1S6</accession>
<keyword evidence="8" id="KW-1185">Reference proteome</keyword>
<comment type="subcellular location">
    <subcellularLocation>
        <location evidence="1">Membrane</location>
        <topology evidence="1">Multi-pass membrane protein</topology>
    </subcellularLocation>
</comment>
<keyword evidence="3 6" id="KW-1133">Transmembrane helix</keyword>
<evidence type="ECO:0000313" key="8">
    <source>
        <dbReference type="Proteomes" id="UP001301769"/>
    </source>
</evidence>
<evidence type="ECO:0000256" key="1">
    <source>
        <dbReference type="ARBA" id="ARBA00004141"/>
    </source>
</evidence>
<feature type="transmembrane region" description="Helical" evidence="6">
    <location>
        <begin position="116"/>
        <end position="137"/>
    </location>
</feature>
<evidence type="ECO:0000256" key="3">
    <source>
        <dbReference type="ARBA" id="ARBA00022989"/>
    </source>
</evidence>
<reference evidence="7" key="1">
    <citation type="journal article" date="2023" name="Mol. Phylogenet. Evol.">
        <title>Genome-scale phylogeny and comparative genomics of the fungal order Sordariales.</title>
        <authorList>
            <person name="Hensen N."/>
            <person name="Bonometti L."/>
            <person name="Westerberg I."/>
            <person name="Brannstrom I.O."/>
            <person name="Guillou S."/>
            <person name="Cros-Aarteil S."/>
            <person name="Calhoun S."/>
            <person name="Haridas S."/>
            <person name="Kuo A."/>
            <person name="Mondo S."/>
            <person name="Pangilinan J."/>
            <person name="Riley R."/>
            <person name="LaButti K."/>
            <person name="Andreopoulos B."/>
            <person name="Lipzen A."/>
            <person name="Chen C."/>
            <person name="Yan M."/>
            <person name="Daum C."/>
            <person name="Ng V."/>
            <person name="Clum A."/>
            <person name="Steindorff A."/>
            <person name="Ohm R.A."/>
            <person name="Martin F."/>
            <person name="Silar P."/>
            <person name="Natvig D.O."/>
            <person name="Lalanne C."/>
            <person name="Gautier V."/>
            <person name="Ament-Velasquez S.L."/>
            <person name="Kruys A."/>
            <person name="Hutchinson M.I."/>
            <person name="Powell A.J."/>
            <person name="Barry K."/>
            <person name="Miller A.N."/>
            <person name="Grigoriev I.V."/>
            <person name="Debuchy R."/>
            <person name="Gladieux P."/>
            <person name="Hiltunen Thoren M."/>
            <person name="Johannesson H."/>
        </authorList>
    </citation>
    <scope>NUCLEOTIDE SEQUENCE</scope>
    <source>
        <strain evidence="7">PSN293</strain>
    </source>
</reference>
<evidence type="ECO:0008006" key="9">
    <source>
        <dbReference type="Google" id="ProtNLM"/>
    </source>
</evidence>
<evidence type="ECO:0000313" key="7">
    <source>
        <dbReference type="EMBL" id="KAK4207762.1"/>
    </source>
</evidence>
<feature type="transmembrane region" description="Helical" evidence="6">
    <location>
        <begin position="157"/>
        <end position="180"/>
    </location>
</feature>
<feature type="region of interest" description="Disordered" evidence="5">
    <location>
        <begin position="283"/>
        <end position="303"/>
    </location>
</feature>
<dbReference type="InterPro" id="IPR007568">
    <property type="entry name" value="RTA1"/>
</dbReference>
<comment type="caution">
    <text evidence="7">The sequence shown here is derived from an EMBL/GenBank/DDBJ whole genome shotgun (WGS) entry which is preliminary data.</text>
</comment>
<evidence type="ECO:0000256" key="4">
    <source>
        <dbReference type="ARBA" id="ARBA00023136"/>
    </source>
</evidence>
<dbReference type="Proteomes" id="UP001301769">
    <property type="component" value="Unassembled WGS sequence"/>
</dbReference>
<feature type="transmembrane region" description="Helical" evidence="6">
    <location>
        <begin position="192"/>
        <end position="214"/>
    </location>
</feature>
<feature type="transmembrane region" description="Helical" evidence="6">
    <location>
        <begin position="86"/>
        <end position="104"/>
    </location>
</feature>
<reference evidence="7" key="2">
    <citation type="submission" date="2023-05" db="EMBL/GenBank/DDBJ databases">
        <authorList>
            <consortium name="Lawrence Berkeley National Laboratory"/>
            <person name="Steindorff A."/>
            <person name="Hensen N."/>
            <person name="Bonometti L."/>
            <person name="Westerberg I."/>
            <person name="Brannstrom I.O."/>
            <person name="Guillou S."/>
            <person name="Cros-Aarteil S."/>
            <person name="Calhoun S."/>
            <person name="Haridas S."/>
            <person name="Kuo A."/>
            <person name="Mondo S."/>
            <person name="Pangilinan J."/>
            <person name="Riley R."/>
            <person name="Labutti K."/>
            <person name="Andreopoulos B."/>
            <person name="Lipzen A."/>
            <person name="Chen C."/>
            <person name="Yanf M."/>
            <person name="Daum C."/>
            <person name="Ng V."/>
            <person name="Clum A."/>
            <person name="Ohm R."/>
            <person name="Martin F."/>
            <person name="Silar P."/>
            <person name="Natvig D."/>
            <person name="Lalanne C."/>
            <person name="Gautier V."/>
            <person name="Ament-Velasquez S.L."/>
            <person name="Kruys A."/>
            <person name="Hutchinson M.I."/>
            <person name="Powell A.J."/>
            <person name="Barry K."/>
            <person name="Miller A.N."/>
            <person name="Grigoriev I.V."/>
            <person name="Debuchy R."/>
            <person name="Gladieux P."/>
            <person name="Thoren M.H."/>
            <person name="Johannesson H."/>
        </authorList>
    </citation>
    <scope>NUCLEOTIDE SEQUENCE</scope>
    <source>
        <strain evidence="7">PSN293</strain>
    </source>
</reference>
<organism evidence="7 8">
    <name type="scientific">Rhypophila decipiens</name>
    <dbReference type="NCBI Taxonomy" id="261697"/>
    <lineage>
        <taxon>Eukaryota</taxon>
        <taxon>Fungi</taxon>
        <taxon>Dikarya</taxon>
        <taxon>Ascomycota</taxon>
        <taxon>Pezizomycotina</taxon>
        <taxon>Sordariomycetes</taxon>
        <taxon>Sordariomycetidae</taxon>
        <taxon>Sordariales</taxon>
        <taxon>Naviculisporaceae</taxon>
        <taxon>Rhypophila</taxon>
    </lineage>
</organism>
<sequence length="303" mass="34052">MATLHNLVATATTQLLATRSDDEDAPPTWCVSAVPGPNGNVPVSACNAYYNYDPQFAPSLAVAIIFGVITVIHIVEAFLYKKKYSWVIIMGSLWETIAFAIHCLGTKDQQVSAYSVAWTLLFLLAPLWINAYAYMTFARMVQYWHPEQKVFLKAKTIGMWFVLADIISFIIQAAGGVMASPGNDPDYIKRGLDIYTGGTALQQFFIFIFIRIMFRIVEFAKGFGPENPIPFNEVYIYALDVFPMMVALLILAVFHPGRFLIGPDSEFPKISRKEKKAIKMMRREEKKAAKRGIVDSEASSTRY</sequence>
<dbReference type="AlphaFoldDB" id="A0AAN6Y1S6"/>
<evidence type="ECO:0000256" key="5">
    <source>
        <dbReference type="SAM" id="MobiDB-lite"/>
    </source>
</evidence>
<keyword evidence="2 6" id="KW-0812">Transmembrane</keyword>
<feature type="transmembrane region" description="Helical" evidence="6">
    <location>
        <begin position="60"/>
        <end position="80"/>
    </location>
</feature>
<gene>
    <name evidence="7" type="ORF">QBC37DRAFT_298044</name>
</gene>
<protein>
    <recommendedName>
        <fullName evidence="9">RTA1-like protein</fullName>
    </recommendedName>
</protein>